<keyword evidence="2" id="KW-0238">DNA-binding</keyword>
<dbReference type="PROSITE" id="PS01124">
    <property type="entry name" value="HTH_ARAC_FAMILY_2"/>
    <property type="match status" value="1"/>
</dbReference>
<dbReference type="InterPro" id="IPR050204">
    <property type="entry name" value="AraC_XylS_family_regulators"/>
</dbReference>
<dbReference type="GO" id="GO:0003700">
    <property type="term" value="F:DNA-binding transcription factor activity"/>
    <property type="evidence" value="ECO:0007669"/>
    <property type="project" value="InterPro"/>
</dbReference>
<evidence type="ECO:0000256" key="3">
    <source>
        <dbReference type="ARBA" id="ARBA00023163"/>
    </source>
</evidence>
<dbReference type="SMART" id="SM00342">
    <property type="entry name" value="HTH_ARAC"/>
    <property type="match status" value="1"/>
</dbReference>
<dbReference type="PROSITE" id="PS00041">
    <property type="entry name" value="HTH_ARAC_FAMILY_1"/>
    <property type="match status" value="1"/>
</dbReference>
<proteinExistence type="predicted"/>
<dbReference type="InterPro" id="IPR018060">
    <property type="entry name" value="HTH_AraC"/>
</dbReference>
<dbReference type="EMBL" id="VDCQ01000002">
    <property type="protein sequence ID" value="TNJ68019.1"/>
    <property type="molecule type" value="Genomic_DNA"/>
</dbReference>
<sequence length="301" mass="34621">MFWFPFLSVSYIFRSIMNMQGIAVSLILFCRLSEREGTSLQTAKPVVLGTKLLAHHYSKDRTSFRMPEETYEGWAIIASEKGAYRYAVGEEKGEAKVGEAVLCPPGIALHREMLETMDFHYLQFRLRALSSEGPIEFPHFGKLVFRDTARFLSTLAALRESRDNVSLRYSEHLITDILYQYIGERAVRRKEMRPRNEAIVEAVRLLNEQACQPISMQSLAELVGLSQSQFTRKFQKEMGLSPVKYLTGIRLNKVRQMLAETDESLEAIAELSGYQNSFYLSRVFTKEMGMTPSRYRSTHRV</sequence>
<dbReference type="OrthoDB" id="2636626at2"/>
<feature type="domain" description="HTH araC/xylS-type" evidence="4">
    <location>
        <begin position="200"/>
        <end position="298"/>
    </location>
</feature>
<dbReference type="AlphaFoldDB" id="A0A5C4THX9"/>
<dbReference type="Proteomes" id="UP000307943">
    <property type="component" value="Unassembled WGS sequence"/>
</dbReference>
<comment type="caution">
    <text evidence="5">The sequence shown here is derived from an EMBL/GenBank/DDBJ whole genome shotgun (WGS) entry which is preliminary data.</text>
</comment>
<organism evidence="5 6">
    <name type="scientific">Paenibacillus hemerocallicola</name>
    <dbReference type="NCBI Taxonomy" id="1172614"/>
    <lineage>
        <taxon>Bacteria</taxon>
        <taxon>Bacillati</taxon>
        <taxon>Bacillota</taxon>
        <taxon>Bacilli</taxon>
        <taxon>Bacillales</taxon>
        <taxon>Paenibacillaceae</taxon>
        <taxon>Paenibacillus</taxon>
    </lineage>
</organism>
<reference evidence="5 6" key="1">
    <citation type="submission" date="2019-05" db="EMBL/GenBank/DDBJ databases">
        <title>We sequenced the genome of Paenibacillus hemerocallicola KCTC 33185 for further insight into its adaptation and study the phylogeny of Paenibacillus.</title>
        <authorList>
            <person name="Narsing Rao M.P."/>
        </authorList>
    </citation>
    <scope>NUCLEOTIDE SEQUENCE [LARGE SCALE GENOMIC DNA]</scope>
    <source>
        <strain evidence="5 6">KCTC 33185</strain>
    </source>
</reference>
<evidence type="ECO:0000313" key="5">
    <source>
        <dbReference type="EMBL" id="TNJ68019.1"/>
    </source>
</evidence>
<dbReference type="GO" id="GO:0043565">
    <property type="term" value="F:sequence-specific DNA binding"/>
    <property type="evidence" value="ECO:0007669"/>
    <property type="project" value="InterPro"/>
</dbReference>
<evidence type="ECO:0000256" key="2">
    <source>
        <dbReference type="ARBA" id="ARBA00023125"/>
    </source>
</evidence>
<evidence type="ECO:0000313" key="6">
    <source>
        <dbReference type="Proteomes" id="UP000307943"/>
    </source>
</evidence>
<dbReference type="PANTHER" id="PTHR46796">
    <property type="entry name" value="HTH-TYPE TRANSCRIPTIONAL ACTIVATOR RHAS-RELATED"/>
    <property type="match status" value="1"/>
</dbReference>
<gene>
    <name evidence="5" type="ORF">FE784_02460</name>
</gene>
<dbReference type="InterPro" id="IPR018062">
    <property type="entry name" value="HTH_AraC-typ_CS"/>
</dbReference>
<keyword evidence="6" id="KW-1185">Reference proteome</keyword>
<dbReference type="SUPFAM" id="SSF46689">
    <property type="entry name" value="Homeodomain-like"/>
    <property type="match status" value="2"/>
</dbReference>
<evidence type="ECO:0000259" key="4">
    <source>
        <dbReference type="PROSITE" id="PS01124"/>
    </source>
</evidence>
<name>A0A5C4THX9_9BACL</name>
<keyword evidence="3" id="KW-0804">Transcription</keyword>
<evidence type="ECO:0000256" key="1">
    <source>
        <dbReference type="ARBA" id="ARBA00023015"/>
    </source>
</evidence>
<dbReference type="Gene3D" id="1.10.10.60">
    <property type="entry name" value="Homeodomain-like"/>
    <property type="match status" value="2"/>
</dbReference>
<dbReference type="InterPro" id="IPR009057">
    <property type="entry name" value="Homeodomain-like_sf"/>
</dbReference>
<accession>A0A5C4THX9</accession>
<keyword evidence="1" id="KW-0805">Transcription regulation</keyword>
<dbReference type="Pfam" id="PF12833">
    <property type="entry name" value="HTH_18"/>
    <property type="match status" value="1"/>
</dbReference>
<protein>
    <submittedName>
        <fullName evidence="5">Helix-turn-helix transcriptional regulator</fullName>
    </submittedName>
</protein>